<dbReference type="AlphaFoldDB" id="A0A4Q7MS84"/>
<keyword evidence="2" id="KW-1185">Reference proteome</keyword>
<comment type="caution">
    <text evidence="1">The sequence shown here is derived from an EMBL/GenBank/DDBJ whole genome shotgun (WGS) entry which is preliminary data.</text>
</comment>
<evidence type="ECO:0008006" key="3">
    <source>
        <dbReference type="Google" id="ProtNLM"/>
    </source>
</evidence>
<proteinExistence type="predicted"/>
<dbReference type="Proteomes" id="UP000293874">
    <property type="component" value="Unassembled WGS sequence"/>
</dbReference>
<dbReference type="OrthoDB" id="1435962at2"/>
<accession>A0A4Q7MS84</accession>
<gene>
    <name evidence="1" type="ORF">EV199_3564</name>
</gene>
<evidence type="ECO:0000313" key="2">
    <source>
        <dbReference type="Proteomes" id="UP000293874"/>
    </source>
</evidence>
<protein>
    <recommendedName>
        <fullName evidence="3">DUF4145 domain-containing protein</fullName>
    </recommendedName>
</protein>
<reference evidence="1 2" key="1">
    <citation type="submission" date="2019-02" db="EMBL/GenBank/DDBJ databases">
        <title>Genomic Encyclopedia of Type Strains, Phase IV (KMG-IV): sequencing the most valuable type-strain genomes for metagenomic binning, comparative biology and taxonomic classification.</title>
        <authorList>
            <person name="Goeker M."/>
        </authorList>
    </citation>
    <scope>NUCLEOTIDE SEQUENCE [LARGE SCALE GENOMIC DNA]</scope>
    <source>
        <strain evidence="1 2">DSM 18116</strain>
    </source>
</reference>
<name>A0A4Q7MS84_9BACT</name>
<evidence type="ECO:0000313" key="1">
    <source>
        <dbReference type="EMBL" id="RZS71656.1"/>
    </source>
</evidence>
<dbReference type="EMBL" id="SGXA01000002">
    <property type="protein sequence ID" value="RZS71656.1"/>
    <property type="molecule type" value="Genomic_DNA"/>
</dbReference>
<sequence length="251" mass="29068">MLSNALQYECYPEEFEKQVKKAYGEEEFKRFMKMLPSFNAKYQTWYSESRSLIKLLLPDRVSDFVKQYEKPKTARKSIDFENYVIEDCLQGLSVTKGWEKERVVGPEAAIPRFTQQLNILKATQKRFESSLFDIKQLVQADLFDSELGAAKELSNNKFYRAAGALAGVVLEKHLGQVCENHSLTLSKKKPTINDFNELIKQNDIIDIPQWRFIQHLADIRNLCDHNKKTEPTETDIVDMISGVDKITKTVF</sequence>
<organism evidence="1 2">
    <name type="scientific">Pseudobacter ginsenosidimutans</name>
    <dbReference type="NCBI Taxonomy" id="661488"/>
    <lineage>
        <taxon>Bacteria</taxon>
        <taxon>Pseudomonadati</taxon>
        <taxon>Bacteroidota</taxon>
        <taxon>Chitinophagia</taxon>
        <taxon>Chitinophagales</taxon>
        <taxon>Chitinophagaceae</taxon>
        <taxon>Pseudobacter</taxon>
    </lineage>
</organism>